<protein>
    <recommendedName>
        <fullName evidence="1">DUF1540 domain-containing protein</fullName>
    </recommendedName>
</protein>
<proteinExistence type="predicted"/>
<name>A0A0W8E1L6_9ZZZZ</name>
<organism evidence="2">
    <name type="scientific">hydrocarbon metagenome</name>
    <dbReference type="NCBI Taxonomy" id="938273"/>
    <lineage>
        <taxon>unclassified sequences</taxon>
        <taxon>metagenomes</taxon>
        <taxon>ecological metagenomes</taxon>
    </lineage>
</organism>
<dbReference type="AlphaFoldDB" id="A0A0W8E1L6"/>
<feature type="domain" description="DUF1540" evidence="1">
    <location>
        <begin position="6"/>
        <end position="48"/>
    </location>
</feature>
<comment type="caution">
    <text evidence="2">The sequence shown here is derived from an EMBL/GenBank/DDBJ whole genome shotgun (WGS) entry which is preliminary data.</text>
</comment>
<accession>A0A0W8E1L6</accession>
<dbReference type="EMBL" id="LNQE01001918">
    <property type="protein sequence ID" value="KUG02507.1"/>
    <property type="molecule type" value="Genomic_DNA"/>
</dbReference>
<dbReference type="InterPro" id="IPR011437">
    <property type="entry name" value="DUF1540"/>
</dbReference>
<dbReference type="Pfam" id="PF07561">
    <property type="entry name" value="DUF1540"/>
    <property type="match status" value="1"/>
</dbReference>
<reference evidence="2" key="1">
    <citation type="journal article" date="2015" name="Proc. Natl. Acad. Sci. U.S.A.">
        <title>Networks of energetic and metabolic interactions define dynamics in microbial communities.</title>
        <authorList>
            <person name="Embree M."/>
            <person name="Liu J.K."/>
            <person name="Al-Bassam M.M."/>
            <person name="Zengler K."/>
        </authorList>
    </citation>
    <scope>NUCLEOTIDE SEQUENCE</scope>
</reference>
<evidence type="ECO:0000259" key="1">
    <source>
        <dbReference type="Pfam" id="PF07561"/>
    </source>
</evidence>
<sequence length="53" mass="6125">MKEQQINCEVDSCKYFDHKGKCKLDHIQVGPGEPTFYGQNHHDTVCVSWEGKE</sequence>
<gene>
    <name evidence="2" type="ORF">ASZ90_020139</name>
</gene>
<evidence type="ECO:0000313" key="2">
    <source>
        <dbReference type="EMBL" id="KUG02507.1"/>
    </source>
</evidence>